<evidence type="ECO:0000256" key="9">
    <source>
        <dbReference type="ARBA" id="ARBA00083602"/>
    </source>
</evidence>
<dbReference type="InterPro" id="IPR011330">
    <property type="entry name" value="Glyco_hydro/deAcase_b/a-brl"/>
</dbReference>
<comment type="function">
    <text evidence="7">Catalyzes the first committed step in the biosynthesis of complex N-glycans. It controls conversion of high mannose to complex N-glycans; the final hydrolytic step in the N-glycan maturation pathway.</text>
</comment>
<keyword evidence="6" id="KW-0326">Glycosidase</keyword>
<dbReference type="GO" id="GO:0004572">
    <property type="term" value="F:mannosyl-oligosaccharide 1,3-1,6-alpha-mannosidase activity"/>
    <property type="evidence" value="ECO:0007669"/>
    <property type="project" value="UniProtKB-EC"/>
</dbReference>
<protein>
    <recommendedName>
        <fullName evidence="8">mannosyl-oligosaccharide 1,3-1,6-alpha-mannosidase</fullName>
        <ecNumber evidence="8">3.2.1.114</ecNumber>
    </recommendedName>
    <alternativeName>
        <fullName evidence="9">Mannosyl-oligosaccharide 1,3-1,6-alpha-mannosidase</fullName>
    </alternativeName>
</protein>
<evidence type="ECO:0000259" key="11">
    <source>
        <dbReference type="SMART" id="SM00872"/>
    </source>
</evidence>
<evidence type="ECO:0000256" key="7">
    <source>
        <dbReference type="ARBA" id="ARBA00059516"/>
    </source>
</evidence>
<dbReference type="InterPro" id="IPR028995">
    <property type="entry name" value="Glyco_hydro_57/38_cen_sf"/>
</dbReference>
<evidence type="ECO:0000313" key="13">
    <source>
        <dbReference type="Proteomes" id="UP001186944"/>
    </source>
</evidence>
<comment type="caution">
    <text evidence="12">The sequence shown here is derived from an EMBL/GenBank/DDBJ whole genome shotgun (WGS) entry which is preliminary data.</text>
</comment>
<evidence type="ECO:0000256" key="3">
    <source>
        <dbReference type="ARBA" id="ARBA00022723"/>
    </source>
</evidence>
<evidence type="ECO:0000256" key="6">
    <source>
        <dbReference type="ARBA" id="ARBA00023295"/>
    </source>
</evidence>
<feature type="domain" description="Glycoside hydrolase family 38 central" evidence="11">
    <location>
        <begin position="349"/>
        <end position="434"/>
    </location>
</feature>
<evidence type="ECO:0000256" key="5">
    <source>
        <dbReference type="ARBA" id="ARBA00022833"/>
    </source>
</evidence>
<evidence type="ECO:0000256" key="1">
    <source>
        <dbReference type="ARBA" id="ARBA00001947"/>
    </source>
</evidence>
<dbReference type="GO" id="GO:0000139">
    <property type="term" value="C:Golgi membrane"/>
    <property type="evidence" value="ECO:0007669"/>
    <property type="project" value="TreeGrafter"/>
</dbReference>
<dbReference type="InterPro" id="IPR037094">
    <property type="entry name" value="Glyco_hydro_38_cen_sf"/>
</dbReference>
<keyword evidence="3" id="KW-0479">Metal-binding</keyword>
<dbReference type="EC" id="3.2.1.114" evidence="8"/>
<dbReference type="AlphaFoldDB" id="A0AA88XSA8"/>
<dbReference type="EMBL" id="VSWD01000010">
    <property type="protein sequence ID" value="KAK3090813.1"/>
    <property type="molecule type" value="Genomic_DNA"/>
</dbReference>
<dbReference type="SUPFAM" id="SSF88688">
    <property type="entry name" value="Families 57/38 glycoside transferase middle domain"/>
    <property type="match status" value="1"/>
</dbReference>
<comment type="similarity">
    <text evidence="2">Belongs to the glycosyl hydrolase 38 family.</text>
</comment>
<dbReference type="InterPro" id="IPR015341">
    <property type="entry name" value="Glyco_hydro_38_cen"/>
</dbReference>
<accession>A0AA88XSA8</accession>
<evidence type="ECO:0000256" key="8">
    <source>
        <dbReference type="ARBA" id="ARBA00066412"/>
    </source>
</evidence>
<keyword evidence="13" id="KW-1185">Reference proteome</keyword>
<dbReference type="GO" id="GO:0006013">
    <property type="term" value="P:mannose metabolic process"/>
    <property type="evidence" value="ECO:0007669"/>
    <property type="project" value="InterPro"/>
</dbReference>
<dbReference type="InterPro" id="IPR050843">
    <property type="entry name" value="Glycosyl_Hydrlase_38"/>
</dbReference>
<dbReference type="Gene3D" id="3.20.110.10">
    <property type="entry name" value="Glycoside hydrolase 38, N terminal domain"/>
    <property type="match status" value="1"/>
</dbReference>
<dbReference type="GO" id="GO:0006491">
    <property type="term" value="P:N-glycan processing"/>
    <property type="evidence" value="ECO:0007669"/>
    <property type="project" value="TreeGrafter"/>
</dbReference>
<dbReference type="Pfam" id="PF09261">
    <property type="entry name" value="Alpha-mann_mid"/>
    <property type="match status" value="1"/>
</dbReference>
<dbReference type="Proteomes" id="UP001186944">
    <property type="component" value="Unassembled WGS sequence"/>
</dbReference>
<comment type="cofactor">
    <cofactor evidence="1">
        <name>Zn(2+)</name>
        <dbReference type="ChEBI" id="CHEBI:29105"/>
    </cofactor>
</comment>
<dbReference type="SMART" id="SM00872">
    <property type="entry name" value="Alpha-mann_mid"/>
    <property type="match status" value="1"/>
</dbReference>
<dbReference type="InterPro" id="IPR027291">
    <property type="entry name" value="Glyco_hydro_38_N_sf"/>
</dbReference>
<dbReference type="PANTHER" id="PTHR11607">
    <property type="entry name" value="ALPHA-MANNOSIDASE"/>
    <property type="match status" value="1"/>
</dbReference>
<organism evidence="12 13">
    <name type="scientific">Pinctada imbricata</name>
    <name type="common">Atlantic pearl-oyster</name>
    <name type="synonym">Pinctada martensii</name>
    <dbReference type="NCBI Taxonomy" id="66713"/>
    <lineage>
        <taxon>Eukaryota</taxon>
        <taxon>Metazoa</taxon>
        <taxon>Spiralia</taxon>
        <taxon>Lophotrochozoa</taxon>
        <taxon>Mollusca</taxon>
        <taxon>Bivalvia</taxon>
        <taxon>Autobranchia</taxon>
        <taxon>Pteriomorphia</taxon>
        <taxon>Pterioida</taxon>
        <taxon>Pterioidea</taxon>
        <taxon>Pteriidae</taxon>
        <taxon>Pinctada</taxon>
    </lineage>
</organism>
<dbReference type="FunFam" id="1.20.1270.50:FF:000001">
    <property type="entry name" value="Alpha-mannosidase"/>
    <property type="match status" value="1"/>
</dbReference>
<evidence type="ECO:0000256" key="4">
    <source>
        <dbReference type="ARBA" id="ARBA00022801"/>
    </source>
</evidence>
<dbReference type="Gene3D" id="1.20.1270.50">
    <property type="entry name" value="Glycoside hydrolase family 38, central domain"/>
    <property type="match status" value="1"/>
</dbReference>
<evidence type="ECO:0000256" key="10">
    <source>
        <dbReference type="ARBA" id="ARBA00093232"/>
    </source>
</evidence>
<comment type="catalytic activity">
    <reaction evidence="10">
        <text>N(4)-{beta-D-GlcNAc-(1-&gt;2)-alpha-D-Man-(1-&gt;3)-[alpha-D-Man-(1-&gt;3)-[alpha-D-Man-(1-&gt;6)]-alpha-D-Man-(1-&gt;6)]-beta-D-Man-(1-&gt;4)-beta-D-GlcNAc-(1-&gt;4)-beta-D-GlcNAc}-L-asparaginyl-[protein] + 2 H2O = 2 alpha-D-mannopyranose + an N(4)-{beta-D-GlcNAc-(1-&gt;2)-alpha-D-Man-(1-&gt;3)-[alpha-D-Man-(1-&gt;6)]-beta-D-Man-(1-&gt;4)-beta-D-GlcNAc-(1-&gt;4)-beta-D-GlcNAc}-L-asparaginyl-[protein]</text>
        <dbReference type="Rhea" id="RHEA:56052"/>
        <dbReference type="Rhea" id="RHEA-COMP:14368"/>
        <dbReference type="Rhea" id="RHEA-COMP:14369"/>
        <dbReference type="ChEBI" id="CHEBI:15377"/>
        <dbReference type="ChEBI" id="CHEBI:28729"/>
        <dbReference type="ChEBI" id="CHEBI:60615"/>
        <dbReference type="ChEBI" id="CHEBI:60625"/>
        <dbReference type="EC" id="3.2.1.114"/>
    </reaction>
</comment>
<dbReference type="PANTHER" id="PTHR11607:SF3">
    <property type="entry name" value="LYSOSOMAL ALPHA-MANNOSIDASE"/>
    <property type="match status" value="1"/>
</dbReference>
<gene>
    <name evidence="12" type="ORF">FSP39_014890</name>
</gene>
<dbReference type="InterPro" id="IPR000602">
    <property type="entry name" value="Glyco_hydro_38_N"/>
</dbReference>
<evidence type="ECO:0000313" key="12">
    <source>
        <dbReference type="EMBL" id="KAK3090813.1"/>
    </source>
</evidence>
<keyword evidence="4" id="KW-0378">Hydrolase</keyword>
<dbReference type="Pfam" id="PF01074">
    <property type="entry name" value="Glyco_hydro_38N"/>
    <property type="match status" value="1"/>
</dbReference>
<name>A0AA88XSA8_PINIB</name>
<evidence type="ECO:0000256" key="2">
    <source>
        <dbReference type="ARBA" id="ARBA00009792"/>
    </source>
</evidence>
<dbReference type="SUPFAM" id="SSF88713">
    <property type="entry name" value="Glycoside hydrolase/deacetylase"/>
    <property type="match status" value="1"/>
</dbReference>
<sequence>MPEILNKVQYEKGRSYDYDRSADNSSYLDVIILPQSHNDPGWLMPFEAYYKNKTVNILDNTVKYLTMYSKMTMIWPEVIFLDRWWREASTDSRQTLKALIESGRLEIVSGGWVSPDEATSHYYTVLDQLIEGHQWLRKNIGVQPVNTWPLDQFGYSSSLPYIWKKAGMNNLGIMRVTQNVKSYFARHKIMNFRWRQPWDLNGDNDILCYVEPYRWFVTDVSCGPSTVICNSLLFHKKSERTTMPMLNRISENLVEQFKLKASLNKQKVIVVALGNDFAYDTVKEWRAQYNNVTALINYVNDRKSQFGVTMRFGTVKDYFNTIRHLQETDSYKTLSGDFFTYAEDDMGTEYWSGYFTTRAFDKRIGRTLMEHVRSAEILTAFALSRTDKGSDDEMVVSMLKELEYARQALALFQHHDAITGTSTHSTATDYRKRLHIALISCGRIMTHTIRKSFSQRHNSTT</sequence>
<proteinExistence type="inferred from homology"/>
<reference evidence="12" key="1">
    <citation type="submission" date="2019-08" db="EMBL/GenBank/DDBJ databases">
        <title>The improved chromosome-level genome for the pearl oyster Pinctada fucata martensii using PacBio sequencing and Hi-C.</title>
        <authorList>
            <person name="Zheng Z."/>
        </authorList>
    </citation>
    <scope>NUCLEOTIDE SEQUENCE</scope>
    <source>
        <strain evidence="12">ZZ-2019</strain>
        <tissue evidence="12">Adductor muscle</tissue>
    </source>
</reference>
<dbReference type="GO" id="GO:0046872">
    <property type="term" value="F:metal ion binding"/>
    <property type="evidence" value="ECO:0007669"/>
    <property type="project" value="UniProtKB-KW"/>
</dbReference>
<keyword evidence="5" id="KW-0862">Zinc</keyword>